<feature type="domain" description="Antitoxin FitA-like ribbon-helix-helix" evidence="1">
    <location>
        <begin position="2"/>
        <end position="40"/>
    </location>
</feature>
<evidence type="ECO:0000313" key="3">
    <source>
        <dbReference type="Proteomes" id="UP000295023"/>
    </source>
</evidence>
<dbReference type="SUPFAM" id="SSF47598">
    <property type="entry name" value="Ribbon-helix-helix"/>
    <property type="match status" value="1"/>
</dbReference>
<organism evidence="2 3">
    <name type="scientific">Roseicella aquatilis</name>
    <dbReference type="NCBI Taxonomy" id="2527868"/>
    <lineage>
        <taxon>Bacteria</taxon>
        <taxon>Pseudomonadati</taxon>
        <taxon>Pseudomonadota</taxon>
        <taxon>Alphaproteobacteria</taxon>
        <taxon>Acetobacterales</taxon>
        <taxon>Roseomonadaceae</taxon>
        <taxon>Roseicella</taxon>
    </lineage>
</organism>
<dbReference type="RefSeq" id="WP_132289140.1">
    <property type="nucleotide sequence ID" value="NZ_SKBM01000010.1"/>
</dbReference>
<evidence type="ECO:0000313" key="2">
    <source>
        <dbReference type="EMBL" id="TCZ61290.1"/>
    </source>
</evidence>
<dbReference type="Gene3D" id="1.10.1220.10">
    <property type="entry name" value="Met repressor-like"/>
    <property type="match status" value="1"/>
</dbReference>
<dbReference type="InterPro" id="IPR053853">
    <property type="entry name" value="FitA-like_RHH"/>
</dbReference>
<reference evidence="2 3" key="1">
    <citation type="submission" date="2019-03" db="EMBL/GenBank/DDBJ databases">
        <title>Paracraurococcus aquatilis NE82 genome sequence.</title>
        <authorList>
            <person name="Zhao Y."/>
            <person name="Du Z."/>
        </authorList>
    </citation>
    <scope>NUCLEOTIDE SEQUENCE [LARGE SCALE GENOMIC DNA]</scope>
    <source>
        <strain evidence="2 3">NE82</strain>
    </source>
</reference>
<proteinExistence type="predicted"/>
<dbReference type="Pfam" id="PF22513">
    <property type="entry name" value="FitA-like_RHH"/>
    <property type="match status" value="1"/>
</dbReference>
<protein>
    <recommendedName>
        <fullName evidence="1">Antitoxin FitA-like ribbon-helix-helix domain-containing protein</fullName>
    </recommendedName>
</protein>
<gene>
    <name evidence="2" type="ORF">EXY23_12140</name>
</gene>
<dbReference type="AlphaFoldDB" id="A0A4R4DKG1"/>
<name>A0A4R4DKG1_9PROT</name>
<dbReference type="InterPro" id="IPR013321">
    <property type="entry name" value="Arc_rbn_hlx_hlx"/>
</dbReference>
<sequence>MPQIVVSDLAEETVETLSNRARARGRSLEAEVREILNRAARPTKEEALARLDAIRARVRPWQPGEPTAAEMIREDRDSR</sequence>
<dbReference type="Proteomes" id="UP000295023">
    <property type="component" value="Unassembled WGS sequence"/>
</dbReference>
<dbReference type="GO" id="GO:0006355">
    <property type="term" value="P:regulation of DNA-templated transcription"/>
    <property type="evidence" value="ECO:0007669"/>
    <property type="project" value="InterPro"/>
</dbReference>
<comment type="caution">
    <text evidence="2">The sequence shown here is derived from an EMBL/GenBank/DDBJ whole genome shotgun (WGS) entry which is preliminary data.</text>
</comment>
<dbReference type="EMBL" id="SKBM01000010">
    <property type="protein sequence ID" value="TCZ61290.1"/>
    <property type="molecule type" value="Genomic_DNA"/>
</dbReference>
<dbReference type="InterPro" id="IPR010985">
    <property type="entry name" value="Ribbon_hlx_hlx"/>
</dbReference>
<keyword evidence="3" id="KW-1185">Reference proteome</keyword>
<accession>A0A4R4DKG1</accession>
<dbReference type="OrthoDB" id="2389872at2"/>
<evidence type="ECO:0000259" key="1">
    <source>
        <dbReference type="Pfam" id="PF22513"/>
    </source>
</evidence>